<dbReference type="AlphaFoldDB" id="A0A820PB38"/>
<organism evidence="7 8">
    <name type="scientific">Adineta steineri</name>
    <dbReference type="NCBI Taxonomy" id="433720"/>
    <lineage>
        <taxon>Eukaryota</taxon>
        <taxon>Metazoa</taxon>
        <taxon>Spiralia</taxon>
        <taxon>Gnathifera</taxon>
        <taxon>Rotifera</taxon>
        <taxon>Eurotatoria</taxon>
        <taxon>Bdelloidea</taxon>
        <taxon>Adinetida</taxon>
        <taxon>Adinetidae</taxon>
        <taxon>Adineta</taxon>
    </lineage>
</organism>
<comment type="subcellular location">
    <subcellularLocation>
        <location evidence="1">Membrane</location>
    </subcellularLocation>
</comment>
<dbReference type="PROSITE" id="PS50262">
    <property type="entry name" value="G_PROTEIN_RECEP_F1_2"/>
    <property type="match status" value="1"/>
</dbReference>
<feature type="transmembrane region" description="Helical" evidence="5">
    <location>
        <begin position="6"/>
        <end position="30"/>
    </location>
</feature>
<comment type="caution">
    <text evidence="7">The sequence shown here is derived from an EMBL/GenBank/DDBJ whole genome shotgun (WGS) entry which is preliminary data.</text>
</comment>
<gene>
    <name evidence="7" type="ORF">KXQ929_LOCUS50979</name>
</gene>
<dbReference type="GO" id="GO:0016020">
    <property type="term" value="C:membrane"/>
    <property type="evidence" value="ECO:0007669"/>
    <property type="project" value="UniProtKB-SubCell"/>
</dbReference>
<feature type="transmembrane region" description="Helical" evidence="5">
    <location>
        <begin position="109"/>
        <end position="130"/>
    </location>
</feature>
<accession>A0A820PB38</accession>
<evidence type="ECO:0000256" key="2">
    <source>
        <dbReference type="ARBA" id="ARBA00022692"/>
    </source>
</evidence>
<keyword evidence="2 5" id="KW-0812">Transmembrane</keyword>
<dbReference type="SUPFAM" id="SSF81321">
    <property type="entry name" value="Family A G protein-coupled receptor-like"/>
    <property type="match status" value="1"/>
</dbReference>
<feature type="non-terminal residue" evidence="7">
    <location>
        <position position="143"/>
    </location>
</feature>
<evidence type="ECO:0000256" key="4">
    <source>
        <dbReference type="ARBA" id="ARBA00023136"/>
    </source>
</evidence>
<proteinExistence type="predicted"/>
<dbReference type="PANTHER" id="PTHR46641">
    <property type="entry name" value="FMRFAMIDE RECEPTOR-RELATED"/>
    <property type="match status" value="1"/>
</dbReference>
<dbReference type="Pfam" id="PF00001">
    <property type="entry name" value="7tm_1"/>
    <property type="match status" value="1"/>
</dbReference>
<dbReference type="InterPro" id="IPR000276">
    <property type="entry name" value="GPCR_Rhodpsn"/>
</dbReference>
<feature type="non-terminal residue" evidence="7">
    <location>
        <position position="1"/>
    </location>
</feature>
<dbReference type="GO" id="GO:0004930">
    <property type="term" value="F:G protein-coupled receptor activity"/>
    <property type="evidence" value="ECO:0007669"/>
    <property type="project" value="InterPro"/>
</dbReference>
<keyword evidence="3 5" id="KW-1133">Transmembrane helix</keyword>
<evidence type="ECO:0000256" key="3">
    <source>
        <dbReference type="ARBA" id="ARBA00022989"/>
    </source>
</evidence>
<dbReference type="Proteomes" id="UP000663868">
    <property type="component" value="Unassembled WGS sequence"/>
</dbReference>
<keyword evidence="4 5" id="KW-0472">Membrane</keyword>
<feature type="domain" description="G-protein coupled receptors family 1 profile" evidence="6">
    <location>
        <begin position="1"/>
        <end position="143"/>
    </location>
</feature>
<protein>
    <recommendedName>
        <fullName evidence="6">G-protein coupled receptors family 1 profile domain-containing protein</fullName>
    </recommendedName>
</protein>
<dbReference type="InterPro" id="IPR052954">
    <property type="entry name" value="GPCR-Ligand_Int"/>
</dbReference>
<evidence type="ECO:0000313" key="8">
    <source>
        <dbReference type="Proteomes" id="UP000663868"/>
    </source>
</evidence>
<dbReference type="InterPro" id="IPR017452">
    <property type="entry name" value="GPCR_Rhodpsn_7TM"/>
</dbReference>
<dbReference type="Gene3D" id="1.20.1070.10">
    <property type="entry name" value="Rhodopsin 7-helix transmembrane proteins"/>
    <property type="match status" value="1"/>
</dbReference>
<evidence type="ECO:0000259" key="6">
    <source>
        <dbReference type="PROSITE" id="PS50262"/>
    </source>
</evidence>
<name>A0A820PB38_9BILA</name>
<sequence>NAYTKLLIIAGAISTTGRVLSVWLCVAFTIDRWIMICRPFVGPIYCTMKNARCVTLIIFIIGIFYAFPLVLEYEPHEETALNEILFANTNKKNYRYILSKLGKNSIFRWTYVLINALGVYVIPLTIIIILNRKLLISIRLLEQ</sequence>
<evidence type="ECO:0000256" key="5">
    <source>
        <dbReference type="SAM" id="Phobius"/>
    </source>
</evidence>
<reference evidence="7" key="1">
    <citation type="submission" date="2021-02" db="EMBL/GenBank/DDBJ databases">
        <authorList>
            <person name="Nowell W R."/>
        </authorList>
    </citation>
    <scope>NUCLEOTIDE SEQUENCE</scope>
</reference>
<evidence type="ECO:0000313" key="7">
    <source>
        <dbReference type="EMBL" id="CAF4400234.1"/>
    </source>
</evidence>
<dbReference type="EMBL" id="CAJOBB010024379">
    <property type="protein sequence ID" value="CAF4400234.1"/>
    <property type="molecule type" value="Genomic_DNA"/>
</dbReference>
<feature type="transmembrane region" description="Helical" evidence="5">
    <location>
        <begin position="51"/>
        <end position="71"/>
    </location>
</feature>
<dbReference type="PANTHER" id="PTHR46641:SF2">
    <property type="entry name" value="FMRFAMIDE RECEPTOR"/>
    <property type="match status" value="1"/>
</dbReference>
<evidence type="ECO:0000256" key="1">
    <source>
        <dbReference type="ARBA" id="ARBA00004370"/>
    </source>
</evidence>